<evidence type="ECO:0000313" key="4">
    <source>
        <dbReference type="EMBL" id="KAL0178914.1"/>
    </source>
</evidence>
<feature type="non-terminal residue" evidence="4">
    <location>
        <position position="1"/>
    </location>
</feature>
<dbReference type="Proteomes" id="UP001529510">
    <property type="component" value="Unassembled WGS sequence"/>
</dbReference>
<protein>
    <submittedName>
        <fullName evidence="4">Uncharacterized protein</fullName>
    </submittedName>
</protein>
<comment type="caution">
    <text evidence="4">The sequence shown here is derived from an EMBL/GenBank/DDBJ whole genome shotgun (WGS) entry which is preliminary data.</text>
</comment>
<comment type="subcellular location">
    <subcellularLocation>
        <location evidence="1">Mitochondrion outer membrane</location>
    </subcellularLocation>
</comment>
<evidence type="ECO:0000256" key="3">
    <source>
        <dbReference type="ARBA" id="ARBA00022787"/>
    </source>
</evidence>
<dbReference type="InterPro" id="IPR023614">
    <property type="entry name" value="Porin_dom_sf"/>
</dbReference>
<keyword evidence="2" id="KW-0472">Membrane</keyword>
<feature type="non-terminal residue" evidence="4">
    <location>
        <position position="50"/>
    </location>
</feature>
<evidence type="ECO:0000256" key="1">
    <source>
        <dbReference type="ARBA" id="ARBA00004294"/>
    </source>
</evidence>
<proteinExistence type="predicted"/>
<dbReference type="GO" id="GO:0005741">
    <property type="term" value="C:mitochondrial outer membrane"/>
    <property type="evidence" value="ECO:0007669"/>
    <property type="project" value="UniProtKB-SubCell"/>
</dbReference>
<dbReference type="AlphaFoldDB" id="A0ABD0PYF3"/>
<keyword evidence="3" id="KW-1000">Mitochondrion outer membrane</keyword>
<sequence length="50" mass="5291">NDGTEFGGSIYQKVSDDLETAVNLAWTAGNNSTRFGIAAKYMLDSSSSIS</sequence>
<evidence type="ECO:0000313" key="5">
    <source>
        <dbReference type="Proteomes" id="UP001529510"/>
    </source>
</evidence>
<keyword evidence="2" id="KW-0812">Transmembrane</keyword>
<gene>
    <name evidence="4" type="ORF">M9458_024356</name>
</gene>
<dbReference type="Gene3D" id="2.40.160.10">
    <property type="entry name" value="Porin"/>
    <property type="match status" value="1"/>
</dbReference>
<dbReference type="EMBL" id="JAMKFB020000012">
    <property type="protein sequence ID" value="KAL0178914.1"/>
    <property type="molecule type" value="Genomic_DNA"/>
</dbReference>
<dbReference type="InterPro" id="IPR027246">
    <property type="entry name" value="Porin_Euk/Tom40"/>
</dbReference>
<name>A0ABD0PYF3_CIRMR</name>
<keyword evidence="3" id="KW-0496">Mitochondrion</keyword>
<organism evidence="4 5">
    <name type="scientific">Cirrhinus mrigala</name>
    <name type="common">Mrigala</name>
    <dbReference type="NCBI Taxonomy" id="683832"/>
    <lineage>
        <taxon>Eukaryota</taxon>
        <taxon>Metazoa</taxon>
        <taxon>Chordata</taxon>
        <taxon>Craniata</taxon>
        <taxon>Vertebrata</taxon>
        <taxon>Euteleostomi</taxon>
        <taxon>Actinopterygii</taxon>
        <taxon>Neopterygii</taxon>
        <taxon>Teleostei</taxon>
        <taxon>Ostariophysi</taxon>
        <taxon>Cypriniformes</taxon>
        <taxon>Cyprinidae</taxon>
        <taxon>Labeoninae</taxon>
        <taxon>Labeonini</taxon>
        <taxon>Cirrhinus</taxon>
    </lineage>
</organism>
<keyword evidence="2" id="KW-1134">Transmembrane beta strand</keyword>
<dbReference type="Pfam" id="PF01459">
    <property type="entry name" value="Porin_3"/>
    <property type="match status" value="1"/>
</dbReference>
<evidence type="ECO:0000256" key="2">
    <source>
        <dbReference type="ARBA" id="ARBA00022452"/>
    </source>
</evidence>
<reference evidence="4 5" key="1">
    <citation type="submission" date="2024-05" db="EMBL/GenBank/DDBJ databases">
        <title>Genome sequencing and assembly of Indian major carp, Cirrhinus mrigala (Hamilton, 1822).</title>
        <authorList>
            <person name="Mohindra V."/>
            <person name="Chowdhury L.M."/>
            <person name="Lal K."/>
            <person name="Jena J.K."/>
        </authorList>
    </citation>
    <scope>NUCLEOTIDE SEQUENCE [LARGE SCALE GENOMIC DNA]</scope>
    <source>
        <strain evidence="4">CM1030</strain>
        <tissue evidence="4">Blood</tissue>
    </source>
</reference>
<accession>A0ABD0PYF3</accession>
<keyword evidence="5" id="KW-1185">Reference proteome</keyword>